<evidence type="ECO:0000256" key="1">
    <source>
        <dbReference type="SAM" id="Coils"/>
    </source>
</evidence>
<gene>
    <name evidence="2" type="ORF">NEA10_03045</name>
</gene>
<keyword evidence="1" id="KW-0175">Coiled coil</keyword>
<evidence type="ECO:0000313" key="3">
    <source>
        <dbReference type="Proteomes" id="UP001056708"/>
    </source>
</evidence>
<sequence length="149" mass="17152">MELDNSKLLLKRNITIVAIVTPKWKEEAQQQLQLQMDRLDSQLQQLEMQAQQAVSELKAKSTQPLGPQAQQQIDNLQVQVNQRKAQFLEQKNQILQQLQQVQTVEMEQEVSQGQIENFFYVGKGDNLVQKLKVDVVIKDGEIVDIRGEL</sequence>
<dbReference type="Gene3D" id="6.10.140.1110">
    <property type="match status" value="1"/>
</dbReference>
<dbReference type="InterPro" id="IPR021297">
    <property type="entry name" value="YlqD"/>
</dbReference>
<keyword evidence="3" id="KW-1185">Reference proteome</keyword>
<dbReference type="EMBL" id="CP098611">
    <property type="protein sequence ID" value="USR91720.1"/>
    <property type="molecule type" value="Genomic_DNA"/>
</dbReference>
<dbReference type="Pfam" id="PF11068">
    <property type="entry name" value="YlqD"/>
    <property type="match status" value="1"/>
</dbReference>
<protein>
    <submittedName>
        <fullName evidence="2">YlqD family protein</fullName>
    </submittedName>
</protein>
<proteinExistence type="predicted"/>
<feature type="coiled-coil region" evidence="1">
    <location>
        <begin position="25"/>
        <end position="98"/>
    </location>
</feature>
<name>A0ABY5AS75_9CYAN</name>
<evidence type="ECO:0000313" key="2">
    <source>
        <dbReference type="EMBL" id="USR91720.1"/>
    </source>
</evidence>
<dbReference type="Proteomes" id="UP001056708">
    <property type="component" value="Chromosome"/>
</dbReference>
<reference evidence="2" key="1">
    <citation type="submission" date="2022-06" db="EMBL/GenBank/DDBJ databases">
        <title>Genome sequence of Phormidium yuhuli AB48 isolated from an industrial photobioreactor environment.</title>
        <authorList>
            <person name="Qiu Y."/>
            <person name="Noonan A.J.C."/>
            <person name="Dofher K."/>
            <person name="Koch M."/>
            <person name="Kieft B."/>
            <person name="Lin X."/>
            <person name="Ziels R.M."/>
            <person name="Hallam S.J."/>
        </authorList>
    </citation>
    <scope>NUCLEOTIDE SEQUENCE</scope>
    <source>
        <strain evidence="2">AB48</strain>
    </source>
</reference>
<dbReference type="RefSeq" id="WP_252663750.1">
    <property type="nucleotide sequence ID" value="NZ_CP098611.1"/>
</dbReference>
<accession>A0ABY5AS75</accession>
<organism evidence="2 3">
    <name type="scientific">Phormidium yuhuli AB48</name>
    <dbReference type="NCBI Taxonomy" id="2940671"/>
    <lineage>
        <taxon>Bacteria</taxon>
        <taxon>Bacillati</taxon>
        <taxon>Cyanobacteriota</taxon>
        <taxon>Cyanophyceae</taxon>
        <taxon>Oscillatoriophycideae</taxon>
        <taxon>Oscillatoriales</taxon>
        <taxon>Oscillatoriaceae</taxon>
        <taxon>Phormidium</taxon>
        <taxon>Phormidium yuhuli</taxon>
    </lineage>
</organism>